<proteinExistence type="predicted"/>
<evidence type="ECO:0000313" key="2">
    <source>
        <dbReference type="Proteomes" id="UP000574369"/>
    </source>
</evidence>
<keyword evidence="2" id="KW-1185">Reference proteome</keyword>
<organism evidence="1 2">
    <name type="scientific">Roseateles terrae</name>
    <dbReference type="NCBI Taxonomy" id="431060"/>
    <lineage>
        <taxon>Bacteria</taxon>
        <taxon>Pseudomonadati</taxon>
        <taxon>Pseudomonadota</taxon>
        <taxon>Betaproteobacteria</taxon>
        <taxon>Burkholderiales</taxon>
        <taxon>Sphaerotilaceae</taxon>
        <taxon>Roseateles</taxon>
    </lineage>
</organism>
<dbReference type="Pfam" id="PF09720">
    <property type="entry name" value="Unstab_antitox"/>
    <property type="match status" value="1"/>
</dbReference>
<sequence length="78" mass="8541">MVDRLTLLESLEAQALTLTEAERSHLLERLVSSLDVDPDMEAAWDRVAEQREAELAAGQVSPVPVSEALARIRDGMAP</sequence>
<dbReference type="RefSeq" id="WP_088452505.1">
    <property type="nucleotide sequence ID" value="NZ_JACHXO010000003.1"/>
</dbReference>
<gene>
    <name evidence="1" type="ORF">FHS28_002332</name>
</gene>
<comment type="caution">
    <text evidence="1">The sequence shown here is derived from an EMBL/GenBank/DDBJ whole genome shotgun (WGS) entry which is preliminary data.</text>
</comment>
<dbReference type="InterPro" id="IPR013406">
    <property type="entry name" value="CHP02574_addiction_mod"/>
</dbReference>
<protein>
    <recommendedName>
        <fullName evidence="3">Addiction module protein</fullName>
    </recommendedName>
</protein>
<evidence type="ECO:0008006" key="3">
    <source>
        <dbReference type="Google" id="ProtNLM"/>
    </source>
</evidence>
<name>A0ABR6GS56_9BURK</name>
<dbReference type="Proteomes" id="UP000574369">
    <property type="component" value="Unassembled WGS sequence"/>
</dbReference>
<dbReference type="EMBL" id="JACHXO010000003">
    <property type="protein sequence ID" value="MBB3194936.1"/>
    <property type="molecule type" value="Genomic_DNA"/>
</dbReference>
<reference evidence="1 2" key="1">
    <citation type="submission" date="2020-08" db="EMBL/GenBank/DDBJ databases">
        <title>Genomic Encyclopedia of Type Strains, Phase III (KMG-III): the genomes of soil and plant-associated and newly described type strains.</title>
        <authorList>
            <person name="Whitman W."/>
        </authorList>
    </citation>
    <scope>NUCLEOTIDE SEQUENCE [LARGE SCALE GENOMIC DNA]</scope>
    <source>
        <strain evidence="1 2">CECT 7247</strain>
    </source>
</reference>
<accession>A0ABR6GS56</accession>
<evidence type="ECO:0000313" key="1">
    <source>
        <dbReference type="EMBL" id="MBB3194936.1"/>
    </source>
</evidence>